<name>A0A2C5ZQN6_9HYPO</name>
<proteinExistence type="predicted"/>
<dbReference type="AlphaFoldDB" id="A0A2C5ZQN6"/>
<keyword evidence="4" id="KW-1185">Reference proteome</keyword>
<comment type="caution">
    <text evidence="3">The sequence shown here is derived from an EMBL/GenBank/DDBJ whole genome shotgun (WGS) entry which is preliminary data.</text>
</comment>
<evidence type="ECO:0000256" key="1">
    <source>
        <dbReference type="SAM" id="MobiDB-lite"/>
    </source>
</evidence>
<protein>
    <recommendedName>
        <fullName evidence="2">Myb-like DNA-binding domain-containing protein</fullName>
    </recommendedName>
</protein>
<feature type="compositionally biased region" description="Basic residues" evidence="1">
    <location>
        <begin position="80"/>
        <end position="95"/>
    </location>
</feature>
<reference evidence="3 4" key="1">
    <citation type="submission" date="2017-06" db="EMBL/GenBank/DDBJ databases">
        <title>Ant-infecting Ophiocordyceps genomes reveal a high diversity of potential behavioral manipulation genes and a possible major role for enterotoxins.</title>
        <authorList>
            <person name="De Bekker C."/>
            <person name="Evans H.C."/>
            <person name="Brachmann A."/>
            <person name="Hughes D.P."/>
        </authorList>
    </citation>
    <scope>NUCLEOTIDE SEQUENCE [LARGE SCALE GENOMIC DNA]</scope>
    <source>
        <strain evidence="3 4">1348a</strain>
    </source>
</reference>
<evidence type="ECO:0000259" key="2">
    <source>
        <dbReference type="Pfam" id="PF22980"/>
    </source>
</evidence>
<feature type="compositionally biased region" description="Basic and acidic residues" evidence="1">
    <location>
        <begin position="49"/>
        <end position="66"/>
    </location>
</feature>
<feature type="domain" description="Myb-like DNA-binding" evidence="2">
    <location>
        <begin position="8"/>
        <end position="55"/>
    </location>
</feature>
<gene>
    <name evidence="3" type="ORF">CDD82_324</name>
</gene>
<feature type="region of interest" description="Disordered" evidence="1">
    <location>
        <begin position="49"/>
        <end position="140"/>
    </location>
</feature>
<accession>A0A2C5ZQN6</accession>
<evidence type="ECO:0000313" key="3">
    <source>
        <dbReference type="EMBL" id="PHH81631.1"/>
    </source>
</evidence>
<dbReference type="Pfam" id="PF22980">
    <property type="entry name" value="Myb_DNA-bind_8"/>
    <property type="match status" value="1"/>
</dbReference>
<feature type="compositionally biased region" description="Polar residues" evidence="1">
    <location>
        <begin position="123"/>
        <end position="133"/>
    </location>
</feature>
<organism evidence="3 4">
    <name type="scientific">Ophiocordyceps australis</name>
    <dbReference type="NCBI Taxonomy" id="1399860"/>
    <lineage>
        <taxon>Eukaryota</taxon>
        <taxon>Fungi</taxon>
        <taxon>Dikarya</taxon>
        <taxon>Ascomycota</taxon>
        <taxon>Pezizomycotina</taxon>
        <taxon>Sordariomycetes</taxon>
        <taxon>Hypocreomycetidae</taxon>
        <taxon>Hypocreales</taxon>
        <taxon>Ophiocordycipitaceae</taxon>
        <taxon>Ophiocordyceps</taxon>
    </lineage>
</organism>
<dbReference type="Proteomes" id="UP000224854">
    <property type="component" value="Unassembled WGS sequence"/>
</dbReference>
<sequence>MVKKIDSSDQVEFLVACIKHTNNGKPDFGAVALELNIVTKAAAQKRYERMLKAHQSGKEAASKAEEDAPDQEDAPPTSPVKRRKTSAPRVSRKKIKQDEGQEEPGPRKAKARIRAKKEPEANNGVSGETSESGKSLDGEV</sequence>
<dbReference type="EMBL" id="NJEU01000107">
    <property type="protein sequence ID" value="PHH81631.1"/>
    <property type="molecule type" value="Genomic_DNA"/>
</dbReference>
<dbReference type="InterPro" id="IPR054505">
    <property type="entry name" value="Myb_DNA-bind_8"/>
</dbReference>
<dbReference type="OrthoDB" id="5353914at2759"/>
<evidence type="ECO:0000313" key="4">
    <source>
        <dbReference type="Proteomes" id="UP000224854"/>
    </source>
</evidence>